<evidence type="ECO:0000256" key="2">
    <source>
        <dbReference type="ARBA" id="ARBA00023295"/>
    </source>
</evidence>
<proteinExistence type="inferred from homology"/>
<dbReference type="GO" id="GO:0006032">
    <property type="term" value="P:chitin catabolic process"/>
    <property type="evidence" value="ECO:0007669"/>
    <property type="project" value="TreeGrafter"/>
</dbReference>
<comment type="similarity">
    <text evidence="4">Belongs to the glycosyl hydrolase 18 family.</text>
</comment>
<evidence type="ECO:0000256" key="4">
    <source>
        <dbReference type="RuleBase" id="RU004453"/>
    </source>
</evidence>
<accession>A0A3P3Y832</accession>
<dbReference type="InterPro" id="IPR011583">
    <property type="entry name" value="Chitinase_II/V-like_cat"/>
</dbReference>
<dbReference type="Proteomes" id="UP000290189">
    <property type="component" value="Unassembled WGS sequence"/>
</dbReference>
<protein>
    <recommendedName>
        <fullName evidence="5">GH18 domain-containing protein</fullName>
    </recommendedName>
</protein>
<dbReference type="GO" id="GO:0004568">
    <property type="term" value="F:chitinase activity"/>
    <property type="evidence" value="ECO:0007669"/>
    <property type="project" value="TreeGrafter"/>
</dbReference>
<dbReference type="InterPro" id="IPR001223">
    <property type="entry name" value="Glyco_hydro18_cat"/>
</dbReference>
<dbReference type="PROSITE" id="PS51257">
    <property type="entry name" value="PROKAR_LIPOPROTEIN"/>
    <property type="match status" value="1"/>
</dbReference>
<dbReference type="PROSITE" id="PS51910">
    <property type="entry name" value="GH18_2"/>
    <property type="match status" value="1"/>
</dbReference>
<dbReference type="PANTHER" id="PTHR11177:SF317">
    <property type="entry name" value="CHITINASE 12-RELATED"/>
    <property type="match status" value="1"/>
</dbReference>
<dbReference type="AlphaFoldDB" id="A0A3P3Y832"/>
<dbReference type="EMBL" id="OVEO01000005">
    <property type="protein sequence ID" value="SPQ96274.1"/>
    <property type="molecule type" value="Genomic_DNA"/>
</dbReference>
<dbReference type="InterPro" id="IPR001579">
    <property type="entry name" value="Glyco_hydro_18_chit_AS"/>
</dbReference>
<dbReference type="GO" id="GO:0005576">
    <property type="term" value="C:extracellular region"/>
    <property type="evidence" value="ECO:0007669"/>
    <property type="project" value="TreeGrafter"/>
</dbReference>
<name>A0A3P3Y832_PLABS</name>
<dbReference type="SUPFAM" id="SSF51445">
    <property type="entry name" value="(Trans)glycosidases"/>
    <property type="match status" value="1"/>
</dbReference>
<dbReference type="InterPro" id="IPR017853">
    <property type="entry name" value="GH"/>
</dbReference>
<dbReference type="PANTHER" id="PTHR11177">
    <property type="entry name" value="CHITINASE"/>
    <property type="match status" value="1"/>
</dbReference>
<dbReference type="PROSITE" id="PS01095">
    <property type="entry name" value="GH18_1"/>
    <property type="match status" value="1"/>
</dbReference>
<dbReference type="GO" id="GO:0008061">
    <property type="term" value="F:chitin binding"/>
    <property type="evidence" value="ECO:0007669"/>
    <property type="project" value="InterPro"/>
</dbReference>
<gene>
    <name evidence="6" type="ORF">PLBR_LOCUS3489</name>
</gene>
<dbReference type="InterPro" id="IPR029070">
    <property type="entry name" value="Chitinase_insertion_sf"/>
</dbReference>
<dbReference type="Gene3D" id="3.10.50.10">
    <property type="match status" value="1"/>
</dbReference>
<dbReference type="InterPro" id="IPR050314">
    <property type="entry name" value="Glycosyl_Hydrlase_18"/>
</dbReference>
<keyword evidence="2 3" id="KW-0326">Glycosidase</keyword>
<dbReference type="GO" id="GO:0005975">
    <property type="term" value="P:carbohydrate metabolic process"/>
    <property type="evidence" value="ECO:0007669"/>
    <property type="project" value="InterPro"/>
</dbReference>
<organism evidence="6 7">
    <name type="scientific">Plasmodiophora brassicae</name>
    <name type="common">Clubroot disease agent</name>
    <dbReference type="NCBI Taxonomy" id="37360"/>
    <lineage>
        <taxon>Eukaryota</taxon>
        <taxon>Sar</taxon>
        <taxon>Rhizaria</taxon>
        <taxon>Endomyxa</taxon>
        <taxon>Phytomyxea</taxon>
        <taxon>Plasmodiophorida</taxon>
        <taxon>Plasmodiophoridae</taxon>
        <taxon>Plasmodiophora</taxon>
    </lineage>
</organism>
<geneLocation type="mitochondrion" evidence="6"/>
<dbReference type="SMART" id="SM00636">
    <property type="entry name" value="Glyco_18"/>
    <property type="match status" value="1"/>
</dbReference>
<dbReference type="Gene3D" id="3.20.20.80">
    <property type="entry name" value="Glycosidases"/>
    <property type="match status" value="1"/>
</dbReference>
<evidence type="ECO:0000256" key="3">
    <source>
        <dbReference type="RuleBase" id="RU000489"/>
    </source>
</evidence>
<evidence type="ECO:0000259" key="5">
    <source>
        <dbReference type="PROSITE" id="PS51910"/>
    </source>
</evidence>
<evidence type="ECO:0000313" key="7">
    <source>
        <dbReference type="Proteomes" id="UP000290189"/>
    </source>
</evidence>
<reference evidence="6 7" key="1">
    <citation type="submission" date="2018-03" db="EMBL/GenBank/DDBJ databases">
        <authorList>
            <person name="Fogelqvist J."/>
        </authorList>
    </citation>
    <scope>NUCLEOTIDE SEQUENCE [LARGE SCALE GENOMIC DNA]</scope>
</reference>
<keyword evidence="1 3" id="KW-0378">Hydrolase</keyword>
<sequence>MKPKLPVALHIVAGGCEDISWTRHSRSAGQPDFVTVHSGPLHIGFELVPCGGPMLVIAALLVAGLADAGRVPRLPLNGDLLCPPGYGCPPGFCCNSGGACTLECAPGQFVFPRLSDVEGELVLDAKPDPHVANVVSRSTGGVLLAYWSMAFLAVTPPEDIPADLLTHIVYTFARVDANFQIFPDSAVDVNVANPEQGMYRRIITSAKRKNPDVKVLLSIGGPAQNAAGSPTQNVLSTMVSTRENRATFIANLMAWVRLHAFDGFDIDWEFPGDPKLGGLPDDKANFVMLLAEIHEALDADERAGNPRMLCTLALIPSPSLIAYGYDLARLHNHVDWINIMLYELHYSISTTTAPHSALYNNRIAGDIQESLFQFDMVPADKIVAGLGLFAKAFKLAPGSTCAYGQAALGFTEELLYSEVVDALATDANLVEYHDANTATSYFCRGGVLYTYDSADDVAAQVHWLRGHGLKGIFIWTVNCDTKGTYPLTNIIRRGLSI</sequence>
<dbReference type="Pfam" id="PF00704">
    <property type="entry name" value="Glyco_hydro_18"/>
    <property type="match status" value="1"/>
</dbReference>
<keyword evidence="6" id="KW-0496">Mitochondrion</keyword>
<feature type="domain" description="GH18" evidence="5">
    <location>
        <begin position="141"/>
        <end position="497"/>
    </location>
</feature>
<evidence type="ECO:0000256" key="1">
    <source>
        <dbReference type="ARBA" id="ARBA00022801"/>
    </source>
</evidence>
<evidence type="ECO:0000313" key="6">
    <source>
        <dbReference type="EMBL" id="SPQ96274.1"/>
    </source>
</evidence>